<feature type="non-terminal residue" evidence="1">
    <location>
        <position position="1"/>
    </location>
</feature>
<evidence type="ECO:0000313" key="2">
    <source>
        <dbReference type="Proteomes" id="UP000789570"/>
    </source>
</evidence>
<proteinExistence type="predicted"/>
<comment type="caution">
    <text evidence="1">The sequence shown here is derived from an EMBL/GenBank/DDBJ whole genome shotgun (WGS) entry which is preliminary data.</text>
</comment>
<accession>A0A9N9ENW4</accession>
<dbReference type="Proteomes" id="UP000789570">
    <property type="component" value="Unassembled WGS sequence"/>
</dbReference>
<keyword evidence="2" id="KW-1185">Reference proteome</keyword>
<evidence type="ECO:0000313" key="1">
    <source>
        <dbReference type="EMBL" id="CAG8687544.1"/>
    </source>
</evidence>
<protein>
    <submittedName>
        <fullName evidence="1">12175_t:CDS:1</fullName>
    </submittedName>
</protein>
<sequence>IIVDESALYKQEFEVKQVKITNTTDNGEIDYTTGYDVVDSTIPPSTVTKIIDMKPIAVLHLNYRSVDWLAKIGFPMTILNNNVVMEQPREIIEIDVDSTKGIMDIDNINVDPTTEFMEILDPTKGIMNDNANVDPTTDFKIDKNSWKS</sequence>
<gene>
    <name evidence="1" type="ORF">FCALED_LOCUS12782</name>
</gene>
<organism evidence="1 2">
    <name type="scientific">Funneliformis caledonium</name>
    <dbReference type="NCBI Taxonomy" id="1117310"/>
    <lineage>
        <taxon>Eukaryota</taxon>
        <taxon>Fungi</taxon>
        <taxon>Fungi incertae sedis</taxon>
        <taxon>Mucoromycota</taxon>
        <taxon>Glomeromycotina</taxon>
        <taxon>Glomeromycetes</taxon>
        <taxon>Glomerales</taxon>
        <taxon>Glomeraceae</taxon>
        <taxon>Funneliformis</taxon>
    </lineage>
</organism>
<dbReference type="EMBL" id="CAJVPQ010006619">
    <property type="protein sequence ID" value="CAG8687544.1"/>
    <property type="molecule type" value="Genomic_DNA"/>
</dbReference>
<name>A0A9N9ENW4_9GLOM</name>
<dbReference type="OrthoDB" id="2325779at2759"/>
<dbReference type="AlphaFoldDB" id="A0A9N9ENW4"/>
<reference evidence="1" key="1">
    <citation type="submission" date="2021-06" db="EMBL/GenBank/DDBJ databases">
        <authorList>
            <person name="Kallberg Y."/>
            <person name="Tangrot J."/>
            <person name="Rosling A."/>
        </authorList>
    </citation>
    <scope>NUCLEOTIDE SEQUENCE</scope>
    <source>
        <strain evidence="1">UK204</strain>
    </source>
</reference>